<dbReference type="RefSeq" id="WP_025306364.1">
    <property type="nucleotide sequence ID" value="NZ_CP007028.1"/>
</dbReference>
<organism evidence="12">
    <name type="scientific">Thermocrinis ruber</name>
    <dbReference type="NCBI Taxonomy" id="75906"/>
    <lineage>
        <taxon>Bacteria</taxon>
        <taxon>Pseudomonadati</taxon>
        <taxon>Aquificota</taxon>
        <taxon>Aquificia</taxon>
        <taxon>Aquificales</taxon>
        <taxon>Aquificaceae</taxon>
        <taxon>Thermocrinis</taxon>
    </lineage>
</organism>
<dbReference type="Pfam" id="PF01618">
    <property type="entry name" value="MotA_ExbB"/>
    <property type="match status" value="1"/>
</dbReference>
<dbReference type="PATRIC" id="fig|75906.3.peg.1185"/>
<dbReference type="Proteomes" id="UP000018914">
    <property type="component" value="Chromosome"/>
</dbReference>
<evidence type="ECO:0000256" key="3">
    <source>
        <dbReference type="ARBA" id="ARBA00022475"/>
    </source>
</evidence>
<dbReference type="OrthoDB" id="9955326at2"/>
<evidence type="ECO:0000256" key="6">
    <source>
        <dbReference type="ARBA" id="ARBA00022989"/>
    </source>
</evidence>
<comment type="subcellular location">
    <subcellularLocation>
        <location evidence="1">Cell membrane</location>
        <topology evidence="1">Multi-pass membrane protein</topology>
    </subcellularLocation>
    <subcellularLocation>
        <location evidence="8">Membrane</location>
        <topology evidence="8">Multi-pass membrane protein</topology>
    </subcellularLocation>
</comment>
<name>W0DDB1_9AQUI</name>
<dbReference type="KEGG" id="trd:THERU_06095"/>
<evidence type="ECO:0000256" key="1">
    <source>
        <dbReference type="ARBA" id="ARBA00004651"/>
    </source>
</evidence>
<keyword evidence="7 9" id="KW-0472">Membrane</keyword>
<dbReference type="EMBL" id="CP007028">
    <property type="protein sequence ID" value="AHE96301.1"/>
    <property type="molecule type" value="Genomic_DNA"/>
</dbReference>
<dbReference type="InterPro" id="IPR050790">
    <property type="entry name" value="ExbB/TolQ_transport"/>
</dbReference>
<protein>
    <submittedName>
        <fullName evidence="11">Biopolymer transporter ExbB</fullName>
    </submittedName>
</protein>
<dbReference type="AlphaFoldDB" id="W0DDB1"/>
<keyword evidence="12" id="KW-1185">Reference proteome</keyword>
<evidence type="ECO:0000256" key="2">
    <source>
        <dbReference type="ARBA" id="ARBA00022448"/>
    </source>
</evidence>
<evidence type="ECO:0000256" key="9">
    <source>
        <dbReference type="SAM" id="Phobius"/>
    </source>
</evidence>
<dbReference type="STRING" id="75906.THERU_06095"/>
<keyword evidence="6 9" id="KW-1133">Transmembrane helix</keyword>
<evidence type="ECO:0000256" key="4">
    <source>
        <dbReference type="ARBA" id="ARBA00022692"/>
    </source>
</evidence>
<dbReference type="eggNOG" id="COG0811">
    <property type="taxonomic scope" value="Bacteria"/>
</dbReference>
<evidence type="ECO:0000259" key="10">
    <source>
        <dbReference type="Pfam" id="PF01618"/>
    </source>
</evidence>
<evidence type="ECO:0000256" key="7">
    <source>
        <dbReference type="ARBA" id="ARBA00023136"/>
    </source>
</evidence>
<proteinExistence type="inferred from homology"/>
<dbReference type="GO" id="GO:0005886">
    <property type="term" value="C:plasma membrane"/>
    <property type="evidence" value="ECO:0007669"/>
    <property type="project" value="UniProtKB-SubCell"/>
</dbReference>
<gene>
    <name evidence="11" type="ORF">THERU_06095</name>
</gene>
<dbReference type="GO" id="GO:0017038">
    <property type="term" value="P:protein import"/>
    <property type="evidence" value="ECO:0007669"/>
    <property type="project" value="TreeGrafter"/>
</dbReference>
<feature type="transmembrane region" description="Helical" evidence="9">
    <location>
        <begin position="96"/>
        <end position="117"/>
    </location>
</feature>
<sequence>MQTVKIAVFILMFLVFFYGNYIVFLKLLSLRRKPNTEPMDLVRWLLDFKKGLWFLDFSATTSPLLGLLGTVIGLIIAFVELGRKGVAGAGEISSAIGLALVATAVGIAMSLWFYLWYKFFISKHHQIKEELKIKLLEEEYEETKTFVNA</sequence>
<evidence type="ECO:0000256" key="5">
    <source>
        <dbReference type="ARBA" id="ARBA00022927"/>
    </source>
</evidence>
<comment type="similarity">
    <text evidence="8">Belongs to the exbB/tolQ family.</text>
</comment>
<dbReference type="HOGENOM" id="CLU_149257_0_0_0"/>
<evidence type="ECO:0000313" key="12">
    <source>
        <dbReference type="Proteomes" id="UP000018914"/>
    </source>
</evidence>
<reference evidence="11 12" key="1">
    <citation type="submission" date="2013-12" db="EMBL/GenBank/DDBJ databases">
        <authorList>
            <consortium name="DOE Joint Genome Institute"/>
            <person name="Eisen J."/>
            <person name="Huntemann M."/>
            <person name="Han J."/>
            <person name="Chen A."/>
            <person name="Kyrpides N."/>
            <person name="Mavromatis K."/>
            <person name="Markowitz V."/>
            <person name="Palaniappan K."/>
            <person name="Ivanova N."/>
            <person name="Schaumberg A."/>
            <person name="Pati A."/>
            <person name="Liolios K."/>
            <person name="Nordberg H.P."/>
            <person name="Cantor M.N."/>
            <person name="Hua S.X."/>
            <person name="Woyke T."/>
        </authorList>
    </citation>
    <scope>NUCLEOTIDE SEQUENCE [LARGE SCALE GENOMIC DNA]</scope>
    <source>
        <strain evidence="11 12">DSM 23557</strain>
    </source>
</reference>
<evidence type="ECO:0000313" key="11">
    <source>
        <dbReference type="EMBL" id="AHE96301.1"/>
    </source>
</evidence>
<keyword evidence="4 9" id="KW-0812">Transmembrane</keyword>
<dbReference type="PANTHER" id="PTHR30625">
    <property type="entry name" value="PROTEIN TOLQ"/>
    <property type="match status" value="1"/>
</dbReference>
<keyword evidence="2 8" id="KW-0813">Transport</keyword>
<accession>W0DDB1</accession>
<dbReference type="InterPro" id="IPR002898">
    <property type="entry name" value="MotA_ExbB_proton_chnl"/>
</dbReference>
<feature type="transmembrane region" description="Helical" evidence="9">
    <location>
        <begin position="51"/>
        <end position="76"/>
    </location>
</feature>
<keyword evidence="3" id="KW-1003">Cell membrane</keyword>
<evidence type="ECO:0000256" key="8">
    <source>
        <dbReference type="RuleBase" id="RU004057"/>
    </source>
</evidence>
<feature type="transmembrane region" description="Helical" evidence="9">
    <location>
        <begin position="6"/>
        <end position="30"/>
    </location>
</feature>
<dbReference type="PANTHER" id="PTHR30625:SF15">
    <property type="entry name" value="BIOPOLYMER TRANSPORT PROTEIN EXBB"/>
    <property type="match status" value="1"/>
</dbReference>
<feature type="domain" description="MotA/TolQ/ExbB proton channel" evidence="10">
    <location>
        <begin position="47"/>
        <end position="131"/>
    </location>
</feature>
<keyword evidence="5 8" id="KW-0653">Protein transport</keyword>